<proteinExistence type="predicted"/>
<keyword evidence="1" id="KW-0472">Membrane</keyword>
<keyword evidence="1" id="KW-0812">Transmembrane</keyword>
<name>B1BX98_CLOPF</name>
<dbReference type="EMBL" id="ABDW01000042">
    <property type="protein sequence ID" value="EDT13652.1"/>
    <property type="molecule type" value="Genomic_DNA"/>
</dbReference>
<evidence type="ECO:0000313" key="2">
    <source>
        <dbReference type="EMBL" id="EDT13652.1"/>
    </source>
</evidence>
<gene>
    <name evidence="2" type="ORF">AC3_3239</name>
</gene>
<reference evidence="2 3" key="1">
    <citation type="submission" date="2007-07" db="EMBL/GenBank/DDBJ databases">
        <title>Annotation of Clostridium perfringens E str. JGS1987.</title>
        <authorList>
            <person name="Paulsen I."/>
            <person name="Sebastian Y."/>
        </authorList>
    </citation>
    <scope>NUCLEOTIDE SEQUENCE [LARGE SCALE GENOMIC DNA]</scope>
    <source>
        <strain evidence="3">E str. JGS1987</strain>
    </source>
</reference>
<feature type="transmembrane region" description="Helical" evidence="1">
    <location>
        <begin position="106"/>
        <end position="126"/>
    </location>
</feature>
<protein>
    <submittedName>
        <fullName evidence="2">Uncharacterized protein</fullName>
    </submittedName>
</protein>
<organism evidence="2 3">
    <name type="scientific">Clostridium perfringens E str. JGS1987</name>
    <dbReference type="NCBI Taxonomy" id="451755"/>
    <lineage>
        <taxon>Bacteria</taxon>
        <taxon>Bacillati</taxon>
        <taxon>Bacillota</taxon>
        <taxon>Clostridia</taxon>
        <taxon>Eubacteriales</taxon>
        <taxon>Clostridiaceae</taxon>
        <taxon>Clostridium</taxon>
    </lineage>
</organism>
<dbReference type="AlphaFoldDB" id="B1BX98"/>
<dbReference type="Proteomes" id="UP000005337">
    <property type="component" value="Unassembled WGS sequence"/>
</dbReference>
<accession>B1BX98</accession>
<feature type="transmembrane region" description="Helical" evidence="1">
    <location>
        <begin position="40"/>
        <end position="62"/>
    </location>
</feature>
<evidence type="ECO:0000313" key="3">
    <source>
        <dbReference type="Proteomes" id="UP000005337"/>
    </source>
</evidence>
<sequence>MLPKLALSITSFIPLYSLMIFMYIYQFLYGTMDSNTKRYVIIAVAIIVIVQVFFSMIASRYIKEKESSQNTENEIVFKNINEDKKAEINYMMTYLLPLLTFDLDKISGFYIFYTNILILVFIFMNARAENFNFNIFLWIKGYYIYKGNNINGDEKVLLIKKRKFSNIRSNNEKYKFVSFGGSNDIYLCKKYN</sequence>
<feature type="transmembrane region" description="Helical" evidence="1">
    <location>
        <begin position="6"/>
        <end position="28"/>
    </location>
</feature>
<evidence type="ECO:0000256" key="1">
    <source>
        <dbReference type="SAM" id="Phobius"/>
    </source>
</evidence>
<keyword evidence="1" id="KW-1133">Transmembrane helix</keyword>
<dbReference type="RefSeq" id="WP_004456923.1">
    <property type="nucleotide sequence ID" value="NZ_ABDW01000042.1"/>
</dbReference>
<comment type="caution">
    <text evidence="2">The sequence shown here is derived from an EMBL/GenBank/DDBJ whole genome shotgun (WGS) entry which is preliminary data.</text>
</comment>